<dbReference type="Proteomes" id="UP000301424">
    <property type="component" value="Segment"/>
</dbReference>
<keyword evidence="3" id="KW-1185">Reference proteome</keyword>
<reference evidence="2 3" key="1">
    <citation type="submission" date="2019-02" db="EMBL/GenBank/DDBJ databases">
        <title>Complete genome sequence of Burkholderia cenocepacia phage BcepSauron.</title>
        <authorList>
            <person name="Park K."/>
            <person name="Gonzalez C."/>
            <person name="Liu M."/>
            <person name="Gill J."/>
        </authorList>
    </citation>
    <scope>NUCLEOTIDE SEQUENCE [LARGE SCALE GENOMIC DNA]</scope>
</reference>
<evidence type="ECO:0000313" key="2">
    <source>
        <dbReference type="EMBL" id="QBQ74386.1"/>
    </source>
</evidence>
<evidence type="ECO:0000256" key="1">
    <source>
        <dbReference type="SAM" id="Phobius"/>
    </source>
</evidence>
<organism evidence="2 3">
    <name type="scientific">Burkholderia phage BcepSauron</name>
    <dbReference type="NCBI Taxonomy" id="2530033"/>
    <lineage>
        <taxon>Viruses</taxon>
        <taxon>Duplodnaviria</taxon>
        <taxon>Heunggongvirae</taxon>
        <taxon>Uroviricota</taxon>
        <taxon>Caudoviricetes</taxon>
        <taxon>Sarumanvirus</taxon>
        <taxon>Sarumanvirus bcepsauron</taxon>
    </lineage>
</organism>
<name>A0A482MLM1_9CAUD</name>
<keyword evidence="1" id="KW-0812">Transmembrane</keyword>
<gene>
    <name evidence="2" type="ORF">BcepSauron_006</name>
</gene>
<sequence length="49" mass="5337">MAQIVATFIVYGAGAVALVVLWNTAQDARAARAREKYRVRAGIEGEHHV</sequence>
<dbReference type="EMBL" id="MK552141">
    <property type="protein sequence ID" value="QBQ74386.1"/>
    <property type="molecule type" value="Genomic_DNA"/>
</dbReference>
<accession>A0A482MLM1</accession>
<evidence type="ECO:0000313" key="3">
    <source>
        <dbReference type="Proteomes" id="UP000301424"/>
    </source>
</evidence>
<keyword evidence="1" id="KW-1133">Transmembrane helix</keyword>
<proteinExistence type="predicted"/>
<evidence type="ECO:0008006" key="4">
    <source>
        <dbReference type="Google" id="ProtNLM"/>
    </source>
</evidence>
<protein>
    <recommendedName>
        <fullName evidence="4">Heme exporter protein D</fullName>
    </recommendedName>
</protein>
<feature type="transmembrane region" description="Helical" evidence="1">
    <location>
        <begin position="6"/>
        <end position="25"/>
    </location>
</feature>
<keyword evidence="1" id="KW-0472">Membrane</keyword>